<evidence type="ECO:0000256" key="1">
    <source>
        <dbReference type="SAM" id="SignalP"/>
    </source>
</evidence>
<comment type="caution">
    <text evidence="3">The sequence shown here is derived from an EMBL/GenBank/DDBJ whole genome shotgun (WGS) entry which is preliminary data.</text>
</comment>
<feature type="domain" description="DUF4350" evidence="2">
    <location>
        <begin position="30"/>
        <end position="203"/>
    </location>
</feature>
<dbReference type="AlphaFoldDB" id="A0A512P7X3"/>
<dbReference type="RefSeq" id="WP_223203376.1">
    <property type="nucleotide sequence ID" value="NZ_BAABBJ010000005.1"/>
</dbReference>
<protein>
    <recommendedName>
        <fullName evidence="2">DUF4350 domain-containing protein</fullName>
    </recommendedName>
</protein>
<dbReference type="InterPro" id="IPR025646">
    <property type="entry name" value="DUF4350"/>
</dbReference>
<feature type="signal peptide" evidence="1">
    <location>
        <begin position="1"/>
        <end position="16"/>
    </location>
</feature>
<name>A0A512P7X3_9CELL</name>
<reference evidence="3 4" key="1">
    <citation type="submission" date="2019-07" db="EMBL/GenBank/DDBJ databases">
        <title>Whole genome shotgun sequence of Cellulomonas soli NBRC 109434.</title>
        <authorList>
            <person name="Hosoyama A."/>
            <person name="Uohara A."/>
            <person name="Ohji S."/>
            <person name="Ichikawa N."/>
        </authorList>
    </citation>
    <scope>NUCLEOTIDE SEQUENCE [LARGE SCALE GENOMIC DNA]</scope>
    <source>
        <strain evidence="3 4">NBRC 109434</strain>
    </source>
</reference>
<keyword evidence="1" id="KW-0732">Signal</keyword>
<proteinExistence type="predicted"/>
<evidence type="ECO:0000259" key="2">
    <source>
        <dbReference type="Pfam" id="PF14258"/>
    </source>
</evidence>
<sequence length="367" mass="37790">MPLALLAAVVLVGLLAALPEPRTSTVPVAPDNTAAGGARAAAQILRRQGVDVRFVRTTADAVAAADAGTTLLVVRDALLSDTQVEALADTPADLVLLAPGWSLPWFTDQITSAGWLSDAPTVRSASCTDADATAAGTITASGALMATGPDATICFPGAEDAPGTGAYAVVEGARRVAVLSDVTPLTNEALADEGNAALVLRLLGRHDTLVWYVPSLSDTGTTEATGPSLTDLLPPAAPVAALQLLLVALVTALWRGRRLGRLVTEPLPVVVRSAETTRGRGRLYRRGRSRGHAAAALRAGAATRAARRLGLPRSAPATAVIDALTLATGRDRVEIAALLYGPPPTDDAALTRLAHDLDHLESEVHRS</sequence>
<evidence type="ECO:0000313" key="3">
    <source>
        <dbReference type="EMBL" id="GEP67295.1"/>
    </source>
</evidence>
<accession>A0A512P7X3</accession>
<dbReference type="Proteomes" id="UP000321798">
    <property type="component" value="Unassembled WGS sequence"/>
</dbReference>
<evidence type="ECO:0000313" key="4">
    <source>
        <dbReference type="Proteomes" id="UP000321798"/>
    </source>
</evidence>
<dbReference type="Pfam" id="PF14258">
    <property type="entry name" value="DUF4350"/>
    <property type="match status" value="1"/>
</dbReference>
<gene>
    <name evidence="3" type="ORF">CSO01_00100</name>
</gene>
<organism evidence="3 4">
    <name type="scientific">Cellulomonas soli</name>
    <dbReference type="NCBI Taxonomy" id="931535"/>
    <lineage>
        <taxon>Bacteria</taxon>
        <taxon>Bacillati</taxon>
        <taxon>Actinomycetota</taxon>
        <taxon>Actinomycetes</taxon>
        <taxon>Micrococcales</taxon>
        <taxon>Cellulomonadaceae</taxon>
        <taxon>Cellulomonas</taxon>
    </lineage>
</organism>
<keyword evidence="4" id="KW-1185">Reference proteome</keyword>
<dbReference type="EMBL" id="BKAL01000001">
    <property type="protein sequence ID" value="GEP67295.1"/>
    <property type="molecule type" value="Genomic_DNA"/>
</dbReference>
<feature type="chain" id="PRO_5039322455" description="DUF4350 domain-containing protein" evidence="1">
    <location>
        <begin position="17"/>
        <end position="367"/>
    </location>
</feature>